<dbReference type="SUPFAM" id="SSF49562">
    <property type="entry name" value="C2 domain (Calcium/lipid-binding domain, CaLB)"/>
    <property type="match status" value="1"/>
</dbReference>
<dbReference type="Pfam" id="PF00168">
    <property type="entry name" value="C2"/>
    <property type="match status" value="1"/>
</dbReference>
<feature type="region of interest" description="Disordered" evidence="1">
    <location>
        <begin position="156"/>
        <end position="222"/>
    </location>
</feature>
<organism evidence="3 4">
    <name type="scientific">Elaeis guineensis var. tenera</name>
    <name type="common">Oil palm</name>
    <dbReference type="NCBI Taxonomy" id="51953"/>
    <lineage>
        <taxon>Eukaryota</taxon>
        <taxon>Viridiplantae</taxon>
        <taxon>Streptophyta</taxon>
        <taxon>Embryophyta</taxon>
        <taxon>Tracheophyta</taxon>
        <taxon>Spermatophyta</taxon>
        <taxon>Magnoliopsida</taxon>
        <taxon>Liliopsida</taxon>
        <taxon>Arecaceae</taxon>
        <taxon>Arecoideae</taxon>
        <taxon>Cocoseae</taxon>
        <taxon>Elaeidinae</taxon>
        <taxon>Elaeis</taxon>
    </lineage>
</organism>
<sequence>MAYRTLEVTLISSKDLKDVSLFSKMEVYAVVSLSGDPRSKQRTSTDREGGKNPAWNSTLRFNVPADDYGRQVLHILLRAERALGDRDVGEVHIPLSELLDAAPGNGPKFVSYQVRKCTSGKPKGVLNLSYKVGEKIAAPAPAAPAAYHPPAAYPPPVGVTKSDQPVNAYAPTGAYPPPGKAPKADEPVTAYPPRGKTPKADEPLNAYPPAGKAPQAGEPVTAYPAAGSSSAAYPPYGAQPYPPPAGYPGYQPPPYGYAPPPPPHQGGYGYQPAGYGYGAAPPAAQPQKKNKFGMGLGAGLIGGALGGLLIGDMISDASSYDAGYDTGFDDAGGFGF</sequence>
<dbReference type="InParanoid" id="A0A6I9RDZ8"/>
<dbReference type="CDD" id="cd04051">
    <property type="entry name" value="C2_SRC2_like"/>
    <property type="match status" value="1"/>
</dbReference>
<name>A0A6I9RDZ8_ELAGV</name>
<feature type="region of interest" description="Disordered" evidence="1">
    <location>
        <begin position="36"/>
        <end position="56"/>
    </location>
</feature>
<dbReference type="SMART" id="SM00239">
    <property type="entry name" value="C2"/>
    <property type="match status" value="1"/>
</dbReference>
<dbReference type="GO" id="GO:0006952">
    <property type="term" value="P:defense response"/>
    <property type="evidence" value="ECO:0007669"/>
    <property type="project" value="InterPro"/>
</dbReference>
<dbReference type="InterPro" id="IPR000008">
    <property type="entry name" value="C2_dom"/>
</dbReference>
<dbReference type="InterPro" id="IPR044750">
    <property type="entry name" value="C2_SRC2/BAP"/>
</dbReference>
<evidence type="ECO:0000259" key="2">
    <source>
        <dbReference type="PROSITE" id="PS50004"/>
    </source>
</evidence>
<dbReference type="InterPro" id="IPR035892">
    <property type="entry name" value="C2_domain_sf"/>
</dbReference>
<dbReference type="FunCoup" id="A0A6I9RDZ8">
    <property type="interactions" value="2"/>
</dbReference>
<feature type="domain" description="C2" evidence="2">
    <location>
        <begin position="1"/>
        <end position="108"/>
    </location>
</feature>
<reference evidence="4" key="1">
    <citation type="submission" date="2025-08" db="UniProtKB">
        <authorList>
            <consortium name="RefSeq"/>
        </authorList>
    </citation>
    <scope>IDENTIFICATION</scope>
</reference>
<accession>A0A6I9RDZ8</accession>
<evidence type="ECO:0000256" key="1">
    <source>
        <dbReference type="SAM" id="MobiDB-lite"/>
    </source>
</evidence>
<dbReference type="Proteomes" id="UP000504607">
    <property type="component" value="Chromosome 5"/>
</dbReference>
<dbReference type="OrthoDB" id="270970at2759"/>
<dbReference type="AlphaFoldDB" id="A0A6I9RDZ8"/>
<gene>
    <name evidence="4" type="primary">LOC105045272</name>
</gene>
<keyword evidence="3" id="KW-1185">Reference proteome</keyword>
<dbReference type="KEGG" id="egu:105045272"/>
<dbReference type="PANTHER" id="PTHR32246:SF173">
    <property type="entry name" value="C2 DOMAIN-CONTAINING PROTEIN"/>
    <property type="match status" value="1"/>
</dbReference>
<dbReference type="Gene3D" id="2.60.40.150">
    <property type="entry name" value="C2 domain"/>
    <property type="match status" value="1"/>
</dbReference>
<protein>
    <submittedName>
        <fullName evidence="4">Protein SRC2</fullName>
    </submittedName>
</protein>
<evidence type="ECO:0000313" key="4">
    <source>
        <dbReference type="RefSeq" id="XP_010921798.1"/>
    </source>
</evidence>
<dbReference type="PROSITE" id="PS50004">
    <property type="entry name" value="C2"/>
    <property type="match status" value="1"/>
</dbReference>
<dbReference type="GeneID" id="105045272"/>
<proteinExistence type="predicted"/>
<dbReference type="PANTHER" id="PTHR32246">
    <property type="entry name" value="INGRESSION PROTEIN FIC1"/>
    <property type="match status" value="1"/>
</dbReference>
<feature type="compositionally biased region" description="Basic and acidic residues" evidence="1">
    <location>
        <begin position="37"/>
        <end position="50"/>
    </location>
</feature>
<evidence type="ECO:0000313" key="3">
    <source>
        <dbReference type="Proteomes" id="UP000504607"/>
    </source>
</evidence>
<dbReference type="RefSeq" id="XP_010921798.1">
    <property type="nucleotide sequence ID" value="XM_010923496.3"/>
</dbReference>